<dbReference type="PANTHER" id="PTHR44196:SF1">
    <property type="entry name" value="DEHYDROGENASE_REDUCTASE SDR FAMILY MEMBER 7B"/>
    <property type="match status" value="1"/>
</dbReference>
<comment type="caution">
    <text evidence="3">The sequence shown here is derived from an EMBL/GenBank/DDBJ whole genome shotgun (WGS) entry which is preliminary data.</text>
</comment>
<keyword evidence="2 3" id="KW-0560">Oxidoreductase</keyword>
<sequence>MTEEDRVFLITGASSGIGAATARHAAKAGFRVVLAARSIDKLAALVEELGGPDRALAVQCDVIEFDDQKAMAAAALDAFGRIDVVLANAGVGSTSAGIENGDPANWRDMIRTNFYGCALTAKVCLPELRKRRGHILLLGSRAGRMPLKGSIYGATKWAVTGLGHNLMEELEGTGVRCTLIEPGMVDTPFFETPKPDALRPDDVAASIMYAVSQPPNVSVSEVLVRPTPPTQS</sequence>
<dbReference type="EC" id="1.-.-.-" evidence="3"/>
<evidence type="ECO:0000256" key="1">
    <source>
        <dbReference type="ARBA" id="ARBA00006484"/>
    </source>
</evidence>
<dbReference type="FunFam" id="3.40.50.720:FF:000047">
    <property type="entry name" value="NADP-dependent L-serine/L-allo-threonine dehydrogenase"/>
    <property type="match status" value="1"/>
</dbReference>
<keyword evidence="4" id="KW-1185">Reference proteome</keyword>
<organism evidence="3 4">
    <name type="scientific">Microbaculum marinum</name>
    <dbReference type="NCBI Taxonomy" id="1764581"/>
    <lineage>
        <taxon>Bacteria</taxon>
        <taxon>Pseudomonadati</taxon>
        <taxon>Pseudomonadota</taxon>
        <taxon>Alphaproteobacteria</taxon>
        <taxon>Hyphomicrobiales</taxon>
        <taxon>Tepidamorphaceae</taxon>
        <taxon>Microbaculum</taxon>
    </lineage>
</organism>
<name>A0AAW9RXB2_9HYPH</name>
<dbReference type="EMBL" id="JAZHOF010000004">
    <property type="protein sequence ID" value="MEJ8572231.1"/>
    <property type="molecule type" value="Genomic_DNA"/>
</dbReference>
<gene>
    <name evidence="3" type="ORF">V3328_12150</name>
</gene>
<dbReference type="SUPFAM" id="SSF51735">
    <property type="entry name" value="NAD(P)-binding Rossmann-fold domains"/>
    <property type="match status" value="1"/>
</dbReference>
<comment type="similarity">
    <text evidence="1">Belongs to the short-chain dehydrogenases/reductases (SDR) family.</text>
</comment>
<dbReference type="GO" id="GO:0016020">
    <property type="term" value="C:membrane"/>
    <property type="evidence" value="ECO:0007669"/>
    <property type="project" value="TreeGrafter"/>
</dbReference>
<accession>A0AAW9RXB2</accession>
<dbReference type="GO" id="GO:0016616">
    <property type="term" value="F:oxidoreductase activity, acting on the CH-OH group of donors, NAD or NADP as acceptor"/>
    <property type="evidence" value="ECO:0007669"/>
    <property type="project" value="UniProtKB-ARBA"/>
</dbReference>
<protein>
    <submittedName>
        <fullName evidence="3">SDR family oxidoreductase</fullName>
        <ecNumber evidence="3">1.-.-.-</ecNumber>
    </submittedName>
</protein>
<dbReference type="PRINTS" id="PR00081">
    <property type="entry name" value="GDHRDH"/>
</dbReference>
<dbReference type="AlphaFoldDB" id="A0AAW9RXB2"/>
<evidence type="ECO:0000313" key="3">
    <source>
        <dbReference type="EMBL" id="MEJ8572231.1"/>
    </source>
</evidence>
<dbReference type="Gene3D" id="3.40.50.720">
    <property type="entry name" value="NAD(P)-binding Rossmann-like Domain"/>
    <property type="match status" value="1"/>
</dbReference>
<dbReference type="Proteomes" id="UP001378188">
    <property type="component" value="Unassembled WGS sequence"/>
</dbReference>
<dbReference type="InterPro" id="IPR002347">
    <property type="entry name" value="SDR_fam"/>
</dbReference>
<dbReference type="RefSeq" id="WP_340329923.1">
    <property type="nucleotide sequence ID" value="NZ_JAZHOF010000004.1"/>
</dbReference>
<evidence type="ECO:0000256" key="2">
    <source>
        <dbReference type="ARBA" id="ARBA00023002"/>
    </source>
</evidence>
<reference evidence="3 4" key="1">
    <citation type="submission" date="2024-02" db="EMBL/GenBank/DDBJ databases">
        <title>Genome analysis and characterization of Microbaculum marinisediminis sp. nov., isolated from marine sediment.</title>
        <authorList>
            <person name="Du Z.-J."/>
            <person name="Ye Y.-Q."/>
            <person name="Zhang Z.-R."/>
            <person name="Yuan S.-M."/>
            <person name="Zhang X.-Y."/>
        </authorList>
    </citation>
    <scope>NUCLEOTIDE SEQUENCE [LARGE SCALE GENOMIC DNA]</scope>
    <source>
        <strain evidence="3 4">SDUM1044001</strain>
    </source>
</reference>
<dbReference type="PANTHER" id="PTHR44196">
    <property type="entry name" value="DEHYDROGENASE/REDUCTASE SDR FAMILY MEMBER 7B"/>
    <property type="match status" value="1"/>
</dbReference>
<dbReference type="Pfam" id="PF00106">
    <property type="entry name" value="adh_short"/>
    <property type="match status" value="1"/>
</dbReference>
<dbReference type="CDD" id="cd05233">
    <property type="entry name" value="SDR_c"/>
    <property type="match status" value="1"/>
</dbReference>
<proteinExistence type="inferred from homology"/>
<dbReference type="InterPro" id="IPR036291">
    <property type="entry name" value="NAD(P)-bd_dom_sf"/>
</dbReference>
<evidence type="ECO:0000313" key="4">
    <source>
        <dbReference type="Proteomes" id="UP001378188"/>
    </source>
</evidence>